<dbReference type="Proteomes" id="UP000276133">
    <property type="component" value="Unassembled WGS sequence"/>
</dbReference>
<dbReference type="EMBL" id="REGN01001586">
    <property type="protein sequence ID" value="RNA33757.1"/>
    <property type="molecule type" value="Genomic_DNA"/>
</dbReference>
<reference evidence="1 2" key="1">
    <citation type="journal article" date="2018" name="Sci. Rep.">
        <title>Genomic signatures of local adaptation to the degree of environmental predictability in rotifers.</title>
        <authorList>
            <person name="Franch-Gras L."/>
            <person name="Hahn C."/>
            <person name="Garcia-Roger E.M."/>
            <person name="Carmona M.J."/>
            <person name="Serra M."/>
            <person name="Gomez A."/>
        </authorList>
    </citation>
    <scope>NUCLEOTIDE SEQUENCE [LARGE SCALE GENOMIC DNA]</scope>
    <source>
        <strain evidence="1">HYR1</strain>
    </source>
</reference>
<gene>
    <name evidence="1" type="ORF">BpHYR1_000216</name>
</gene>
<comment type="caution">
    <text evidence="1">The sequence shown here is derived from an EMBL/GenBank/DDBJ whole genome shotgun (WGS) entry which is preliminary data.</text>
</comment>
<protein>
    <submittedName>
        <fullName evidence="1">Uncharacterized protein</fullName>
    </submittedName>
</protein>
<name>A0A3M7SDM4_BRAPC</name>
<evidence type="ECO:0000313" key="1">
    <source>
        <dbReference type="EMBL" id="RNA33757.1"/>
    </source>
</evidence>
<organism evidence="1 2">
    <name type="scientific">Brachionus plicatilis</name>
    <name type="common">Marine rotifer</name>
    <name type="synonym">Brachionus muelleri</name>
    <dbReference type="NCBI Taxonomy" id="10195"/>
    <lineage>
        <taxon>Eukaryota</taxon>
        <taxon>Metazoa</taxon>
        <taxon>Spiralia</taxon>
        <taxon>Gnathifera</taxon>
        <taxon>Rotifera</taxon>
        <taxon>Eurotatoria</taxon>
        <taxon>Monogononta</taxon>
        <taxon>Pseudotrocha</taxon>
        <taxon>Ploima</taxon>
        <taxon>Brachionidae</taxon>
        <taxon>Brachionus</taxon>
    </lineage>
</organism>
<proteinExistence type="predicted"/>
<keyword evidence="2" id="KW-1185">Reference proteome</keyword>
<sequence>MPTLIIGNNDFITTSFFNTKNLRIRKFCQKIFKRYLVSWWKNFVYSDYFNVKFEQRHTSCRCFFGMY</sequence>
<dbReference type="AlphaFoldDB" id="A0A3M7SDM4"/>
<accession>A0A3M7SDM4</accession>
<evidence type="ECO:0000313" key="2">
    <source>
        <dbReference type="Proteomes" id="UP000276133"/>
    </source>
</evidence>